<accession>A1K753</accession>
<evidence type="ECO:0000313" key="2">
    <source>
        <dbReference type="Proteomes" id="UP000002588"/>
    </source>
</evidence>
<organism evidence="1 2">
    <name type="scientific">Azoarcus sp. (strain BH72)</name>
    <dbReference type="NCBI Taxonomy" id="418699"/>
    <lineage>
        <taxon>Bacteria</taxon>
        <taxon>Pseudomonadati</taxon>
        <taxon>Pseudomonadota</taxon>
        <taxon>Betaproteobacteria</taxon>
        <taxon>Rhodocyclales</taxon>
        <taxon>Zoogloeaceae</taxon>
        <taxon>Azoarcus</taxon>
    </lineage>
</organism>
<dbReference type="EMBL" id="AM406670">
    <property type="protein sequence ID" value="CAL94658.1"/>
    <property type="molecule type" value="Genomic_DNA"/>
</dbReference>
<dbReference type="EC" id="2.7.11.1" evidence="1"/>
<name>A1K753_AZOSB</name>
<dbReference type="eggNOG" id="ENOG502ZB3T">
    <property type="taxonomic scope" value="Bacteria"/>
</dbReference>
<evidence type="ECO:0000313" key="1">
    <source>
        <dbReference type="EMBL" id="CAL94658.1"/>
    </source>
</evidence>
<dbReference type="STRING" id="62928.azo2041"/>
<dbReference type="GO" id="GO:0004674">
    <property type="term" value="F:protein serine/threonine kinase activity"/>
    <property type="evidence" value="ECO:0007669"/>
    <property type="project" value="UniProtKB-EC"/>
</dbReference>
<dbReference type="AlphaFoldDB" id="A1K753"/>
<gene>
    <name evidence="1" type="ordered locus">azo2041</name>
</gene>
<keyword evidence="1" id="KW-0418">Kinase</keyword>
<dbReference type="HOGENOM" id="CLU_1657252_0_0_4"/>
<proteinExistence type="predicted"/>
<dbReference type="InterPro" id="IPR006881">
    <property type="entry name" value="RepA_C"/>
</dbReference>
<dbReference type="Pfam" id="PF04796">
    <property type="entry name" value="RepA_C"/>
    <property type="match status" value="1"/>
</dbReference>
<dbReference type="Proteomes" id="UP000002588">
    <property type="component" value="Chromosome"/>
</dbReference>
<keyword evidence="2" id="KW-1185">Reference proteome</keyword>
<dbReference type="KEGG" id="azo:azo2041"/>
<protein>
    <submittedName>
        <fullName evidence="1">Protein kinase</fullName>
        <ecNumber evidence="1">2.7.11.1</ecNumber>
    </submittedName>
</protein>
<keyword evidence="1" id="KW-0808">Transferase</keyword>
<sequence length="159" mass="18307">MLKNVLIAEDLQLNDAELTGLWTPQQAHEAGRWQSQVRLSHGFFRECIENPVPIDLRAYKALRGSPLAMDVYTWLTYRMSYTHRRSRPIRWEPLMMQFGCDYGTETGQAVRDFRKAFLKALKLVLVVYPQAQIEVGDTGLLLLPSRHHVPPTPTQGLLF</sequence>
<reference evidence="1 2" key="1">
    <citation type="journal article" date="2006" name="Nat. Biotechnol.">
        <title>Complete genome of the mutualistic, N2-fixing grass endophyte Azoarcus sp. strain BH72.</title>
        <authorList>
            <person name="Krause A."/>
            <person name="Ramakumar A."/>
            <person name="Bartels D."/>
            <person name="Battistoni F."/>
            <person name="Bekel T."/>
            <person name="Boch J."/>
            <person name="Boehm M."/>
            <person name="Friedrich F."/>
            <person name="Hurek T."/>
            <person name="Krause L."/>
            <person name="Linke B."/>
            <person name="McHardy A.C."/>
            <person name="Sarkar A."/>
            <person name="Schneiker S."/>
            <person name="Syed A.A."/>
            <person name="Thauer R."/>
            <person name="Vorhoelter F.-J."/>
            <person name="Weidner S."/>
            <person name="Puehler A."/>
            <person name="Reinhold-Hurek B."/>
            <person name="Kaiser O."/>
            <person name="Goesmann A."/>
        </authorList>
    </citation>
    <scope>NUCLEOTIDE SEQUENCE [LARGE SCALE GENOMIC DNA]</scope>
    <source>
        <strain evidence="1 2">BH72</strain>
    </source>
</reference>